<dbReference type="InterPro" id="IPR007178">
    <property type="entry name" value="Spt4_arch"/>
</dbReference>
<comment type="similarity">
    <text evidence="2">Belongs to the archaeal Spt4 family.</text>
</comment>
<feature type="binding site" evidence="2">
    <location>
        <position position="26"/>
    </location>
    <ligand>
        <name>Zn(2+)</name>
        <dbReference type="ChEBI" id="CHEBI:29105"/>
    </ligand>
</feature>
<dbReference type="GO" id="GO:0003677">
    <property type="term" value="F:DNA binding"/>
    <property type="evidence" value="ECO:0007669"/>
    <property type="project" value="UniProtKB-KW"/>
</dbReference>
<evidence type="ECO:0000256" key="2">
    <source>
        <dbReference type="HAMAP-Rule" id="MF_00949"/>
    </source>
</evidence>
<feature type="domain" description="Spt4/RpoE2 zinc finger" evidence="3">
    <location>
        <begin position="6"/>
        <end position="65"/>
    </location>
</feature>
<comment type="subunit">
    <text evidence="2">Heterodimer composed of Spt4 and Spt5.</text>
</comment>
<dbReference type="RefSeq" id="WP_110380056.1">
    <property type="nucleotide sequence ID" value="NZ_CP029288.2"/>
</dbReference>
<dbReference type="InterPro" id="IPR038589">
    <property type="entry name" value="Spt4_dom_sf"/>
</dbReference>
<dbReference type="AlphaFoldDB" id="A0A2U9IMB4"/>
<dbReference type="NCBIfam" id="NF041664">
    <property type="entry name" value="RNAP_arch_Epp"/>
    <property type="match status" value="1"/>
</dbReference>
<accession>A0A2U9IMB4</accession>
<keyword evidence="2" id="KW-0805">Transcription regulation</keyword>
<organism evidence="4 5">
    <name type="scientific">Acidianus sulfidivorans JP7</name>
    <dbReference type="NCBI Taxonomy" id="619593"/>
    <lineage>
        <taxon>Archaea</taxon>
        <taxon>Thermoproteota</taxon>
        <taxon>Thermoprotei</taxon>
        <taxon>Sulfolobales</taxon>
        <taxon>Sulfolobaceae</taxon>
        <taxon>Acidianus</taxon>
    </lineage>
</organism>
<proteinExistence type="inferred from homology"/>
<dbReference type="Pfam" id="PF06093">
    <property type="entry name" value="Spt4"/>
    <property type="match status" value="1"/>
</dbReference>
<feature type="binding site" evidence="2">
    <location>
        <position position="9"/>
    </location>
    <ligand>
        <name>Zn(2+)</name>
        <dbReference type="ChEBI" id="CHEBI:29105"/>
    </ligand>
</feature>
<feature type="binding site" evidence="2">
    <location>
        <position position="23"/>
    </location>
    <ligand>
        <name>Zn(2+)</name>
        <dbReference type="ChEBI" id="CHEBI:29105"/>
    </ligand>
</feature>
<keyword evidence="4" id="KW-0238">DNA-binding</keyword>
<dbReference type="SMART" id="SM01389">
    <property type="entry name" value="Spt4"/>
    <property type="match status" value="1"/>
</dbReference>
<keyword evidence="5" id="KW-1185">Reference proteome</keyword>
<sequence>MAKSIFKACKNCKALTLQEDSVCPVCGSSSFTDEWEGMIIILNEQSEIMQVIGAKKPWRYAINLK</sequence>
<dbReference type="GeneID" id="36837513"/>
<evidence type="ECO:0000256" key="1">
    <source>
        <dbReference type="ARBA" id="ARBA00023163"/>
    </source>
</evidence>
<keyword evidence="2" id="KW-0862">Zinc</keyword>
<dbReference type="GO" id="GO:0006355">
    <property type="term" value="P:regulation of DNA-templated transcription"/>
    <property type="evidence" value="ECO:0007669"/>
    <property type="project" value="UniProtKB-UniRule"/>
</dbReference>
<dbReference type="GO" id="GO:0008270">
    <property type="term" value="F:zinc ion binding"/>
    <property type="evidence" value="ECO:0007669"/>
    <property type="project" value="UniProtKB-UniRule"/>
</dbReference>
<protein>
    <recommendedName>
        <fullName evidence="2">Transcription elongation factor Spt4</fullName>
    </recommendedName>
</protein>
<evidence type="ECO:0000313" key="4">
    <source>
        <dbReference type="EMBL" id="AWR97166.1"/>
    </source>
</evidence>
<gene>
    <name evidence="2" type="primary">spt4</name>
    <name evidence="4" type="ORF">DFR86_06050</name>
</gene>
<dbReference type="Gene3D" id="2.20.28.90">
    <property type="match status" value="1"/>
</dbReference>
<comment type="function">
    <text evidence="2">Stimulates transcription elongation.</text>
</comment>
<keyword evidence="2" id="KW-0479">Metal-binding</keyword>
<dbReference type="InterPro" id="IPR022800">
    <property type="entry name" value="Spt4/RpoE2_Znf"/>
</dbReference>
<dbReference type="SUPFAM" id="SSF63393">
    <property type="entry name" value="RNA polymerase subunits"/>
    <property type="match status" value="1"/>
</dbReference>
<dbReference type="OrthoDB" id="275101at2157"/>
<dbReference type="Proteomes" id="UP000248410">
    <property type="component" value="Chromosome"/>
</dbReference>
<dbReference type="EMBL" id="CP029288">
    <property type="protein sequence ID" value="AWR97166.1"/>
    <property type="molecule type" value="Genomic_DNA"/>
</dbReference>
<dbReference type="PANTHER" id="PTHR40704">
    <property type="entry name" value="TRANSCRIPTION ELONGATION FACTOR SPT4"/>
    <property type="match status" value="1"/>
</dbReference>
<feature type="binding site" evidence="2">
    <location>
        <position position="12"/>
    </location>
    <ligand>
        <name>Zn(2+)</name>
        <dbReference type="ChEBI" id="CHEBI:29105"/>
    </ligand>
</feature>
<evidence type="ECO:0000313" key="5">
    <source>
        <dbReference type="Proteomes" id="UP000248410"/>
    </source>
</evidence>
<dbReference type="KEGG" id="asul:DFR86_06050"/>
<keyword evidence="1 2" id="KW-0804">Transcription</keyword>
<evidence type="ECO:0000259" key="3">
    <source>
        <dbReference type="SMART" id="SM01389"/>
    </source>
</evidence>
<dbReference type="InterPro" id="IPR029040">
    <property type="entry name" value="RPABC4/Spt4"/>
</dbReference>
<dbReference type="PANTHER" id="PTHR40704:SF1">
    <property type="entry name" value="TRANSCRIPTION ELONGATION FACTOR SPT4"/>
    <property type="match status" value="1"/>
</dbReference>
<name>A0A2U9IMB4_9CREN</name>
<reference evidence="4 5" key="1">
    <citation type="submission" date="2018-05" db="EMBL/GenBank/DDBJ databases">
        <title>Complete Genome Sequences of Extremely Thermoacidophilic, Metal-Mobilizing Type-Strain Members of the Archaeal Family Sulfolobaceae: Acidianus brierleyi DSM-1651T, Acidianus sulfidivorans DSM-18786T, Metallosphaera hakonensis DSM-7519T, and Metallosphaera prunae DSM-10039T.</title>
        <authorList>
            <person name="Counts J.A."/>
            <person name="Kelly R.M."/>
        </authorList>
    </citation>
    <scope>NUCLEOTIDE SEQUENCE [LARGE SCALE GENOMIC DNA]</scope>
    <source>
        <strain evidence="4 5">JP7</strain>
    </source>
</reference>
<dbReference type="HAMAP" id="MF_00949">
    <property type="entry name" value="Spt4_arch"/>
    <property type="match status" value="1"/>
</dbReference>